<feature type="coiled-coil region" evidence="1">
    <location>
        <begin position="11"/>
        <end position="45"/>
    </location>
</feature>
<comment type="caution">
    <text evidence="4">The sequence shown here is derived from an EMBL/GenBank/DDBJ whole genome shotgun (WGS) entry which is preliminary data.</text>
</comment>
<feature type="region of interest" description="Disordered" evidence="2">
    <location>
        <begin position="69"/>
        <end position="111"/>
    </location>
</feature>
<reference evidence="4" key="1">
    <citation type="submission" date="2016-09" db="EMBL/GenBank/DDBJ databases">
        <authorList>
            <person name="Hebert L."/>
            <person name="Moumen B."/>
        </authorList>
    </citation>
    <scope>NUCLEOTIDE SEQUENCE [LARGE SCALE GENOMIC DNA]</scope>
    <source>
        <strain evidence="4">OVI</strain>
    </source>
</reference>
<dbReference type="GO" id="GO:0005638">
    <property type="term" value="C:lamin filament"/>
    <property type="evidence" value="ECO:0007669"/>
    <property type="project" value="TreeGrafter"/>
</dbReference>
<dbReference type="GO" id="GO:0030527">
    <property type="term" value="F:structural constituent of chromatin"/>
    <property type="evidence" value="ECO:0007669"/>
    <property type="project" value="TreeGrafter"/>
</dbReference>
<organism evidence="4 5">
    <name type="scientific">Trypanosoma equiperdum</name>
    <dbReference type="NCBI Taxonomy" id="5694"/>
    <lineage>
        <taxon>Eukaryota</taxon>
        <taxon>Discoba</taxon>
        <taxon>Euglenozoa</taxon>
        <taxon>Kinetoplastea</taxon>
        <taxon>Metakinetoplastina</taxon>
        <taxon>Trypanosomatida</taxon>
        <taxon>Trypanosomatidae</taxon>
        <taxon>Trypanosoma</taxon>
    </lineage>
</organism>
<gene>
    <name evidence="4" type="ORF">TEOVI_000219100</name>
</gene>
<sequence>MGRATEAQRAEMAKEEKLQRALHENQQLKQEVLGLRDKLKILQVKFNKVTNDLKRVSPDMLKHLNEVASSAATSPPLSSMRTATSVGGAYATRQSTPGKRSFSLQPHAGTGEGAALSLGEAVDPAELQQCREALHRAQLEIVALRANTAATVGGTTAGPSPPSPAMVTVIEKLRQDLASAVVERDQRAAEVSVLRDELTRTRTQLEDVQFTQQQQLAVERHTCGMLNGRAQAAESGKQQLEAEFRRSVEILTRERDELALKLRLLQEEMDSEKRYGAGTVDPTQLVQVQADLQDKSRQITILTSRMQGSQQQVETLKNECSRLLDELQKFHAMHTETKRQLLELEGERNLLQVRCARVEELERTVKHKSEELIRTEQELLRTASTLQSCNRETEEAVRREFSSRLADVQGMRDSAEAQRREKERQLLEAQRELGELRRQLELTRENATMFQAQLEKSEEERQKLSAMASVAGYTVKEFGDEKVRRALAVVAMRGDSGIDRNGGTGGVTNGFSDKVPVNASDGAAGEALEMWDALRWDEGWEAQQLREALASAALDMELAESRCTQMNEQLERNRHLMQQLSHERDALLEENIEMRRRLTHVQTAFAKQQLESYNAAKTRGTTNGGKGSSDGIINFCIHDLECNDAMLRALGASQVAGAAVTLFFSLDGLRSYDTMMSPMFYSLDSPLDIRFCYDRLDRDEATVAEIRATTFVFQLHQVCGTGTNIVAMGELPGVALLQARESAVLERVKLVSGSGEEVGVVAVEMCALNLLLPILLDRPLSGVGKDGDFCLSSDAVRAALVAMRSVVALRVQVFRADGLQNSPTPQPYVFYTAAMPSTTHGGISCIRDTVVHTSTKALTSDPVFDEEPIDHRVVVDSELISFVSESSVVFVVFDAQARDVRSNLGVAEVPLRPLLASPQAVIRKTEVLHPQGTLSIGLSWVCRS</sequence>
<dbReference type="RefSeq" id="XP_067081394.1">
    <property type="nucleotide sequence ID" value="XM_067225293.1"/>
</dbReference>
<evidence type="ECO:0000313" key="5">
    <source>
        <dbReference type="Proteomes" id="UP000195570"/>
    </source>
</evidence>
<evidence type="ECO:0000256" key="2">
    <source>
        <dbReference type="SAM" id="MobiDB-lite"/>
    </source>
</evidence>
<dbReference type="AlphaFoldDB" id="A0A1G4IE43"/>
<dbReference type="Proteomes" id="UP000195570">
    <property type="component" value="Unassembled WGS sequence"/>
</dbReference>
<feature type="compositionally biased region" description="Low complexity" evidence="2">
    <location>
        <begin position="69"/>
        <end position="79"/>
    </location>
</feature>
<dbReference type="VEuPathDB" id="TriTrypDB:TEOVI_000219100"/>
<evidence type="ECO:0000259" key="3">
    <source>
        <dbReference type="PROSITE" id="PS50004"/>
    </source>
</evidence>
<dbReference type="PANTHER" id="PTHR19956:SF5">
    <property type="entry name" value="LAMIN TAIL DOMAIN-CONTAINING PROTEIN 2"/>
    <property type="match status" value="1"/>
</dbReference>
<evidence type="ECO:0000313" key="4">
    <source>
        <dbReference type="EMBL" id="SCU70617.1"/>
    </source>
</evidence>
<dbReference type="PROSITE" id="PS50004">
    <property type="entry name" value="C2"/>
    <property type="match status" value="1"/>
</dbReference>
<feature type="coiled-coil region" evidence="1">
    <location>
        <begin position="248"/>
        <end position="275"/>
    </location>
</feature>
<proteinExistence type="predicted"/>
<dbReference type="EMBL" id="CZPT02001505">
    <property type="protein sequence ID" value="SCU70617.1"/>
    <property type="molecule type" value="Genomic_DNA"/>
</dbReference>
<name>A0A1G4IE43_TRYEQ</name>
<dbReference type="InterPro" id="IPR052877">
    <property type="entry name" value="Lamin_tail_domain"/>
</dbReference>
<keyword evidence="5" id="KW-1185">Reference proteome</keyword>
<feature type="compositionally biased region" description="Polar residues" evidence="2">
    <location>
        <begin position="92"/>
        <end position="104"/>
    </location>
</feature>
<dbReference type="InterPro" id="IPR035892">
    <property type="entry name" value="C2_domain_sf"/>
</dbReference>
<accession>A0A1G4IE43</accession>
<keyword evidence="1" id="KW-0175">Coiled coil</keyword>
<feature type="domain" description="C2" evidence="3">
    <location>
        <begin position="785"/>
        <end position="925"/>
    </location>
</feature>
<dbReference type="SUPFAM" id="SSF49562">
    <property type="entry name" value="C2 domain (Calcium/lipid-binding domain, CaLB)"/>
    <property type="match status" value="1"/>
</dbReference>
<feature type="coiled-coil region" evidence="1">
    <location>
        <begin position="405"/>
        <end position="467"/>
    </location>
</feature>
<feature type="coiled-coil region" evidence="1">
    <location>
        <begin position="542"/>
        <end position="597"/>
    </location>
</feature>
<dbReference type="PANTHER" id="PTHR19956">
    <property type="entry name" value="LAMIN TAIL DOMAIN-CONTAINING PROTEIN 2"/>
    <property type="match status" value="1"/>
</dbReference>
<dbReference type="SMART" id="SM00239">
    <property type="entry name" value="C2"/>
    <property type="match status" value="1"/>
</dbReference>
<evidence type="ECO:0000256" key="1">
    <source>
        <dbReference type="SAM" id="Coils"/>
    </source>
</evidence>
<dbReference type="InterPro" id="IPR000008">
    <property type="entry name" value="C2_dom"/>
</dbReference>
<feature type="coiled-coil region" evidence="1">
    <location>
        <begin position="299"/>
        <end position="378"/>
    </location>
</feature>
<dbReference type="GeneID" id="92376131"/>
<dbReference type="Gene3D" id="2.60.40.150">
    <property type="entry name" value="C2 domain"/>
    <property type="match status" value="2"/>
</dbReference>
<protein>
    <recommendedName>
        <fullName evidence="3">C2 domain-containing protein</fullName>
    </recommendedName>
</protein>